<evidence type="ECO:0000313" key="6">
    <source>
        <dbReference type="EMBL" id="TKA38966.1"/>
    </source>
</evidence>
<dbReference type="PANTHER" id="PTHR12537">
    <property type="entry name" value="RNA BINDING PROTEIN PUMILIO-RELATED"/>
    <property type="match status" value="1"/>
</dbReference>
<reference evidence="6 7" key="1">
    <citation type="submission" date="2017-03" db="EMBL/GenBank/DDBJ databases">
        <title>Genomes of endolithic fungi from Antarctica.</title>
        <authorList>
            <person name="Coleine C."/>
            <person name="Masonjones S."/>
            <person name="Stajich J.E."/>
        </authorList>
    </citation>
    <scope>NUCLEOTIDE SEQUENCE [LARGE SCALE GENOMIC DNA]</scope>
    <source>
        <strain evidence="6 7">CCFEE 5311</strain>
    </source>
</reference>
<feature type="region of interest" description="Disordered" evidence="4">
    <location>
        <begin position="386"/>
        <end position="416"/>
    </location>
</feature>
<organism evidence="6 7">
    <name type="scientific">Friedmanniomyces endolithicus</name>
    <dbReference type="NCBI Taxonomy" id="329885"/>
    <lineage>
        <taxon>Eukaryota</taxon>
        <taxon>Fungi</taxon>
        <taxon>Dikarya</taxon>
        <taxon>Ascomycota</taxon>
        <taxon>Pezizomycotina</taxon>
        <taxon>Dothideomycetes</taxon>
        <taxon>Dothideomycetidae</taxon>
        <taxon>Mycosphaerellales</taxon>
        <taxon>Teratosphaeriaceae</taxon>
        <taxon>Friedmanniomyces</taxon>
    </lineage>
</organism>
<feature type="domain" description="PUM-HD" evidence="5">
    <location>
        <begin position="487"/>
        <end position="838"/>
    </location>
</feature>
<feature type="repeat" description="Pumilio" evidence="3">
    <location>
        <begin position="771"/>
        <end position="809"/>
    </location>
</feature>
<dbReference type="EMBL" id="NAJP01000042">
    <property type="protein sequence ID" value="TKA38966.1"/>
    <property type="molecule type" value="Genomic_DNA"/>
</dbReference>
<evidence type="ECO:0000256" key="1">
    <source>
        <dbReference type="ARBA" id="ARBA00022737"/>
    </source>
</evidence>
<protein>
    <recommendedName>
        <fullName evidence="5">PUM-HD domain-containing protein</fullName>
    </recommendedName>
</protein>
<dbReference type="InterPro" id="IPR016024">
    <property type="entry name" value="ARM-type_fold"/>
</dbReference>
<feature type="region of interest" description="Disordered" evidence="4">
    <location>
        <begin position="210"/>
        <end position="257"/>
    </location>
</feature>
<dbReference type="InterPro" id="IPR001313">
    <property type="entry name" value="Pumilio_RNA-bd_rpt"/>
</dbReference>
<comment type="function">
    <text evidence="2">RNA-binding nucleolar protein required for pre-rRNA processing. Involved in production of 18S rRNA and assembly of small ribosomal subunit.</text>
</comment>
<feature type="region of interest" description="Disordered" evidence="4">
    <location>
        <begin position="856"/>
        <end position="944"/>
    </location>
</feature>
<feature type="repeat" description="Pumilio" evidence="3">
    <location>
        <begin position="508"/>
        <end position="543"/>
    </location>
</feature>
<dbReference type="AlphaFoldDB" id="A0A4U0UV26"/>
<comment type="caution">
    <text evidence="6">The sequence shown here is derived from an EMBL/GenBank/DDBJ whole genome shotgun (WGS) entry which is preliminary data.</text>
</comment>
<dbReference type="Pfam" id="PF00806">
    <property type="entry name" value="PUF"/>
    <property type="match status" value="8"/>
</dbReference>
<dbReference type="InterPro" id="IPR011989">
    <property type="entry name" value="ARM-like"/>
</dbReference>
<feature type="compositionally biased region" description="Basic residues" evidence="4">
    <location>
        <begin position="877"/>
        <end position="891"/>
    </location>
</feature>
<feature type="compositionally biased region" description="Low complexity" evidence="4">
    <location>
        <begin position="930"/>
        <end position="944"/>
    </location>
</feature>
<keyword evidence="1" id="KW-0677">Repeat</keyword>
<feature type="region of interest" description="Disordered" evidence="4">
    <location>
        <begin position="22"/>
        <end position="198"/>
    </location>
</feature>
<dbReference type="GO" id="GO:0005737">
    <property type="term" value="C:cytoplasm"/>
    <property type="evidence" value="ECO:0007669"/>
    <property type="project" value="TreeGrafter"/>
</dbReference>
<evidence type="ECO:0000256" key="2">
    <source>
        <dbReference type="ARBA" id="ARBA00024893"/>
    </source>
</evidence>
<dbReference type="GO" id="GO:0000288">
    <property type="term" value="P:nuclear-transcribed mRNA catabolic process, deadenylation-dependent decay"/>
    <property type="evidence" value="ECO:0007669"/>
    <property type="project" value="TreeGrafter"/>
</dbReference>
<evidence type="ECO:0000313" key="7">
    <source>
        <dbReference type="Proteomes" id="UP000310066"/>
    </source>
</evidence>
<dbReference type="SUPFAM" id="SSF48371">
    <property type="entry name" value="ARM repeat"/>
    <property type="match status" value="1"/>
</dbReference>
<feature type="repeat" description="Pumilio" evidence="3">
    <location>
        <begin position="688"/>
        <end position="725"/>
    </location>
</feature>
<evidence type="ECO:0000256" key="3">
    <source>
        <dbReference type="PROSITE-ProRule" id="PRU00317"/>
    </source>
</evidence>
<feature type="compositionally biased region" description="Low complexity" evidence="4">
    <location>
        <begin position="93"/>
        <end position="114"/>
    </location>
</feature>
<proteinExistence type="predicted"/>
<dbReference type="OrthoDB" id="668540at2759"/>
<feature type="compositionally biased region" description="Pro residues" evidence="4">
    <location>
        <begin position="906"/>
        <end position="915"/>
    </location>
</feature>
<dbReference type="Proteomes" id="UP000310066">
    <property type="component" value="Unassembled WGS sequence"/>
</dbReference>
<feature type="compositionally biased region" description="Low complexity" evidence="4">
    <location>
        <begin position="892"/>
        <end position="902"/>
    </location>
</feature>
<dbReference type="PANTHER" id="PTHR12537:SF12">
    <property type="entry name" value="MATERNAL PROTEIN PUMILIO"/>
    <property type="match status" value="1"/>
</dbReference>
<dbReference type="PROSITE" id="PS50303">
    <property type="entry name" value="PUM_HD"/>
    <property type="match status" value="1"/>
</dbReference>
<dbReference type="SMART" id="SM00025">
    <property type="entry name" value="Pumilio"/>
    <property type="match status" value="8"/>
</dbReference>
<feature type="repeat" description="Pumilio" evidence="3">
    <location>
        <begin position="616"/>
        <end position="651"/>
    </location>
</feature>
<accession>A0A4U0UV26</accession>
<dbReference type="InterPro" id="IPR033712">
    <property type="entry name" value="Pumilio_RNA-bd"/>
</dbReference>
<feature type="repeat" description="Pumilio" evidence="3">
    <location>
        <begin position="652"/>
        <end position="687"/>
    </location>
</feature>
<feature type="compositionally biased region" description="Polar residues" evidence="4">
    <location>
        <begin position="123"/>
        <end position="133"/>
    </location>
</feature>
<dbReference type="STRING" id="329885.A0A4U0UV26"/>
<dbReference type="CDD" id="cd07920">
    <property type="entry name" value="Pumilio"/>
    <property type="match status" value="1"/>
</dbReference>
<name>A0A4U0UV26_9PEZI</name>
<dbReference type="InterPro" id="IPR033133">
    <property type="entry name" value="PUM-HD"/>
</dbReference>
<dbReference type="PROSITE" id="PS50302">
    <property type="entry name" value="PUM"/>
    <property type="match status" value="8"/>
</dbReference>
<sequence>MAWTANSASIWGSGGLPNTFVSRATTRDNSGSRDVVPRPVSARAEEFEGKSGSGSLVDGSFSMHSWDSRTPYGVKRTLPSDRALSKTGFPDGTSSQQRSFSTTSASQSLSGASQNFPFASRPQPVSLNPSATQPRPAYATTLSSSRSRGIDQPPTVYTKFDRPANPAKAADSAIGNGTSSFWPGTMNNVSPTDERWPRYSAQNRNDSLFASREVSQPPSRQSEVQPSFSQTDYSRSTARTTPTNSRTQSITSHSNGEYPSYMNYGSEHLGMQFGQLSMNGNSRPPTSYKPTMPSNGFSNHGSSVNSNFSFARSHVNGASRSYDPVEDIEEIDRSIMHNLGLDAYVSPQSSTVYPGYSRSGSGNRSMPDTQINDLRNAQPFRLSSQARAHDSNGGFRPGASEFRSYTNGLAPGDKRTPSVVPYPQLYIDPHFQQFIAQQMQRDPYAQIYNPYMLQDALQNQSYYPLLNPLTGVDPYASSGDMPPEEGVQSALMYEFKSNTKTKRYELKDIYDHIAEFAGDQHGSRFIQTKLETANSDEKERVFREIEPNAIQLMTDVFGNYVIQKFFEHGDQTHKKILANNMRGRVLDLSLQMYGCRVVQKALDHVLVDQQALLIRELEEHVVRCVKDQNGNHVIQKAIERCPPHTIAFIFEAFRGQVASLSIHSFGCRVIQRCLEHCEMPAKNQVLKELLELQGIPTMISNEYGNYVVQHIVAKDTGHGKLRVLDTVLQGLEGFSKHKFASNVVEKCLEQADDTWRRRVIYKLADLSQHRRMEGGEDVIVGLIRDNYGNYVIQKLLDTLCAADFNNFIDLLQPAMTQAKRAGAGKQTQSIEKKMDRYMRPPHRHANVFGVGITNGTNNGITNSNPAFNKPSCPPAAHHQHSHHLQHPHQHNQHNQQANHQFHLAPPSGPRSPFPSPFTSSAANTPPPPSSLATGGQSLLGSGWQSLNGDAVEGAAAVVERGGGRIGSGGGGGGLVR</sequence>
<feature type="compositionally biased region" description="Polar residues" evidence="4">
    <location>
        <begin position="175"/>
        <end position="191"/>
    </location>
</feature>
<feature type="repeat" description="Pumilio" evidence="3">
    <location>
        <begin position="544"/>
        <end position="579"/>
    </location>
</feature>
<dbReference type="GO" id="GO:0003730">
    <property type="term" value="F:mRNA 3'-UTR binding"/>
    <property type="evidence" value="ECO:0007669"/>
    <property type="project" value="TreeGrafter"/>
</dbReference>
<feature type="repeat" description="Pumilio" evidence="3">
    <location>
        <begin position="580"/>
        <end position="615"/>
    </location>
</feature>
<feature type="repeat" description="Pumilio" evidence="3">
    <location>
        <begin position="726"/>
        <end position="761"/>
    </location>
</feature>
<evidence type="ECO:0000256" key="4">
    <source>
        <dbReference type="SAM" id="MobiDB-lite"/>
    </source>
</evidence>
<gene>
    <name evidence="6" type="ORF">B0A54_10015</name>
</gene>
<dbReference type="Gene3D" id="1.25.10.10">
    <property type="entry name" value="Leucine-rich Repeat Variant"/>
    <property type="match status" value="1"/>
</dbReference>
<evidence type="ECO:0000259" key="5">
    <source>
        <dbReference type="PROSITE" id="PS50303"/>
    </source>
</evidence>